<feature type="transmembrane region" description="Helical" evidence="6">
    <location>
        <begin position="95"/>
        <end position="120"/>
    </location>
</feature>
<evidence type="ECO:0000313" key="7">
    <source>
        <dbReference type="EMBL" id="GGG10921.1"/>
    </source>
</evidence>
<feature type="transmembrane region" description="Helical" evidence="6">
    <location>
        <begin position="280"/>
        <end position="301"/>
    </location>
</feature>
<feature type="transmembrane region" description="Helical" evidence="6">
    <location>
        <begin position="211"/>
        <end position="236"/>
    </location>
</feature>
<dbReference type="AlphaFoldDB" id="A0A917D4F8"/>
<dbReference type="GO" id="GO:0044341">
    <property type="term" value="P:sodium-dependent phosphate transport"/>
    <property type="evidence" value="ECO:0007669"/>
    <property type="project" value="InterPro"/>
</dbReference>
<name>A0A917D4F8_9BACI</name>
<keyword evidence="4 6" id="KW-1133">Transmembrane helix</keyword>
<proteinExistence type="predicted"/>
<protein>
    <submittedName>
        <fullName evidence="7">Transporter</fullName>
    </submittedName>
</protein>
<evidence type="ECO:0000313" key="8">
    <source>
        <dbReference type="Proteomes" id="UP000616608"/>
    </source>
</evidence>
<feature type="transmembrane region" description="Helical" evidence="6">
    <location>
        <begin position="173"/>
        <end position="205"/>
    </location>
</feature>
<dbReference type="GO" id="GO:0005886">
    <property type="term" value="C:plasma membrane"/>
    <property type="evidence" value="ECO:0007669"/>
    <property type="project" value="UniProtKB-SubCell"/>
</dbReference>
<dbReference type="InterPro" id="IPR003841">
    <property type="entry name" value="Na/Pi_transpt"/>
</dbReference>
<feature type="transmembrane region" description="Helical" evidence="6">
    <location>
        <begin position="37"/>
        <end position="55"/>
    </location>
</feature>
<dbReference type="PANTHER" id="PTHR10010">
    <property type="entry name" value="SOLUTE CARRIER FAMILY 34 SODIUM PHOSPHATE , MEMBER 2-RELATED"/>
    <property type="match status" value="1"/>
</dbReference>
<dbReference type="PANTHER" id="PTHR10010:SF46">
    <property type="entry name" value="SODIUM-DEPENDENT PHOSPHATE TRANSPORT PROTEIN 2B"/>
    <property type="match status" value="1"/>
</dbReference>
<reference evidence="7" key="2">
    <citation type="submission" date="2020-09" db="EMBL/GenBank/DDBJ databases">
        <authorList>
            <person name="Sun Q."/>
            <person name="Zhou Y."/>
        </authorList>
    </citation>
    <scope>NUCLEOTIDE SEQUENCE</scope>
    <source>
        <strain evidence="7">CGMCC 1.15760</strain>
    </source>
</reference>
<dbReference type="NCBIfam" id="NF037997">
    <property type="entry name" value="Na_Pi_symport"/>
    <property type="match status" value="1"/>
</dbReference>
<keyword evidence="5 6" id="KW-0472">Membrane</keyword>
<reference evidence="7" key="1">
    <citation type="journal article" date="2014" name="Int. J. Syst. Evol. Microbiol.">
        <title>Complete genome sequence of Corynebacterium casei LMG S-19264T (=DSM 44701T), isolated from a smear-ripened cheese.</title>
        <authorList>
            <consortium name="US DOE Joint Genome Institute (JGI-PGF)"/>
            <person name="Walter F."/>
            <person name="Albersmeier A."/>
            <person name="Kalinowski J."/>
            <person name="Ruckert C."/>
        </authorList>
    </citation>
    <scope>NUCLEOTIDE SEQUENCE</scope>
    <source>
        <strain evidence="7">CGMCC 1.15760</strain>
    </source>
</reference>
<dbReference type="Pfam" id="PF02690">
    <property type="entry name" value="Na_Pi_cotrans"/>
    <property type="match status" value="1"/>
</dbReference>
<dbReference type="EMBL" id="BMJT01000001">
    <property type="protein sequence ID" value="GGG10921.1"/>
    <property type="molecule type" value="Genomic_DNA"/>
</dbReference>
<feature type="transmembrane region" description="Helical" evidence="6">
    <location>
        <begin position="62"/>
        <end position="89"/>
    </location>
</feature>
<keyword evidence="8" id="KW-1185">Reference proteome</keyword>
<feature type="transmembrane region" description="Helical" evidence="6">
    <location>
        <begin position="248"/>
        <end position="274"/>
    </location>
</feature>
<gene>
    <name evidence="7" type="ORF">GCM10007425_01520</name>
</gene>
<dbReference type="Proteomes" id="UP000616608">
    <property type="component" value="Unassembled WGS sequence"/>
</dbReference>
<evidence type="ECO:0000256" key="3">
    <source>
        <dbReference type="ARBA" id="ARBA00022692"/>
    </source>
</evidence>
<organism evidence="7 8">
    <name type="scientific">Lysinibacillus alkalisoli</name>
    <dbReference type="NCBI Taxonomy" id="1911548"/>
    <lineage>
        <taxon>Bacteria</taxon>
        <taxon>Bacillati</taxon>
        <taxon>Bacillota</taxon>
        <taxon>Bacilli</taxon>
        <taxon>Bacillales</taxon>
        <taxon>Bacillaceae</taxon>
        <taxon>Lysinibacillus</taxon>
    </lineage>
</organism>
<evidence type="ECO:0000256" key="6">
    <source>
        <dbReference type="SAM" id="Phobius"/>
    </source>
</evidence>
<sequence>MVSVIGGIGLFLLGMMMLTNGLKELAGDALKKWLNRFTGGTIGSVLSGTVMTILLQSSTATTLLTIGFVSAGLLTFAQSIGVIIGANIGSTSTGWIISLIGFKISLAAMSLPLIGIGVFTQFVAPRDFKMYGAVVTGFGLLFYGIDVLQEGMAAAQDMIAFDSVSATTISGKLLLIIIGIIMTIVMQASSASMAATLAALFAGAIDFEQAVYLVIGQNIGTTATALFVSVGASIAAKRTAMTHVMFNVITAIVVTIAAPLMIKLTAIITTLLMGTFDETVGLAIFHTLFSIVGAILFIPLVKPFARFIERLVKEKENALTRHLDLNLVSIPAVALEVAFQTLIEITKELADVLLQMLASNKVSEKHEKRLQAVEEAIDQTRLYLDEIPSNASRERQKHIELLHTIDHLSRLVRVISEFSMLESPYVKQKLNDKWADVLVDMKVRLQDEQELQMIEALLRDASSEMANERKTRREEYFERTVANQTDIEEAVSKVEAVLWIDRLIYHYWRAIARLEAYYTVNRSKRS</sequence>
<keyword evidence="3 6" id="KW-0812">Transmembrane</keyword>
<evidence type="ECO:0000256" key="4">
    <source>
        <dbReference type="ARBA" id="ARBA00022989"/>
    </source>
</evidence>
<evidence type="ECO:0000256" key="5">
    <source>
        <dbReference type="ARBA" id="ARBA00023136"/>
    </source>
</evidence>
<accession>A0A917D4F8</accession>
<comment type="caution">
    <text evidence="7">The sequence shown here is derived from an EMBL/GenBank/DDBJ whole genome shotgun (WGS) entry which is preliminary data.</text>
</comment>
<evidence type="ECO:0000256" key="1">
    <source>
        <dbReference type="ARBA" id="ARBA00004651"/>
    </source>
</evidence>
<dbReference type="RefSeq" id="WP_188613103.1">
    <property type="nucleotide sequence ID" value="NZ_BMJT01000001.1"/>
</dbReference>
<comment type="subcellular location">
    <subcellularLocation>
        <location evidence="1">Cell membrane</location>
        <topology evidence="1">Multi-pass membrane protein</topology>
    </subcellularLocation>
</comment>
<keyword evidence="2" id="KW-1003">Cell membrane</keyword>
<dbReference type="GO" id="GO:0005436">
    <property type="term" value="F:sodium:phosphate symporter activity"/>
    <property type="evidence" value="ECO:0007669"/>
    <property type="project" value="InterPro"/>
</dbReference>
<evidence type="ECO:0000256" key="2">
    <source>
        <dbReference type="ARBA" id="ARBA00022475"/>
    </source>
</evidence>